<dbReference type="InterPro" id="IPR036497">
    <property type="entry name" value="GLTP_sf"/>
</dbReference>
<dbReference type="GO" id="GO:0016020">
    <property type="term" value="C:membrane"/>
    <property type="evidence" value="ECO:0007669"/>
    <property type="project" value="TreeGrafter"/>
</dbReference>
<dbReference type="GO" id="GO:1902388">
    <property type="term" value="F:ceramide 1-phosphate transfer activity"/>
    <property type="evidence" value="ECO:0007669"/>
    <property type="project" value="TreeGrafter"/>
</dbReference>
<dbReference type="SUPFAM" id="SSF110004">
    <property type="entry name" value="Glycolipid transfer protein, GLTP"/>
    <property type="match status" value="1"/>
</dbReference>
<sequence length="216" mass="23977">MSTFFEECKRSFTDVPTEGGVDTAAFLEACEGFIKLFDVLGNSAFKIVQNDMNGNIAKVQTRLNATGAEKSGTLEKLVQNEGPGGSKNRPATEGLMWLLRALDFTATAMRNSMNNKNEELVESFTKAYGSTLRPHHGMLVRPVFALAMKACPYRKDFYAKLGPQDKVDQQMEQWMAALEKIVAHMKSFYAYVCFPLPSFLESEEGAEAVNYGNKAD</sequence>
<evidence type="ECO:0000256" key="2">
    <source>
        <dbReference type="SAM" id="MobiDB-lite"/>
    </source>
</evidence>
<feature type="domain" description="Glycolipid transfer protein" evidence="3">
    <location>
        <begin position="21"/>
        <end position="162"/>
    </location>
</feature>
<proteinExistence type="predicted"/>
<dbReference type="PANTHER" id="PTHR10219">
    <property type="entry name" value="GLYCOLIPID TRANSFER PROTEIN-RELATED"/>
    <property type="match status" value="1"/>
</dbReference>
<dbReference type="InterPro" id="IPR014830">
    <property type="entry name" value="Glycolipid_transfer_prot_dom"/>
</dbReference>
<keyword evidence="1" id="KW-0813">Transport</keyword>
<dbReference type="EMBL" id="HG529512">
    <property type="protein sequence ID" value="CDI51602.1"/>
    <property type="molecule type" value="Genomic_DNA"/>
</dbReference>
<reference evidence="4" key="1">
    <citation type="journal article" date="2014" name="Genome Biol. Evol.">
        <title>Gene Loss Rather Than Gene Gain Is Associated with a Host Jump from Monocots to Dicots in the Smut Fungus Melanopsichium pennsylvanicum.</title>
        <authorList>
            <person name="Sharma R."/>
            <person name="Mishra B."/>
            <person name="Runge F."/>
            <person name="Thines M."/>
        </authorList>
    </citation>
    <scope>NUCLEOTIDE SEQUENCE</scope>
    <source>
        <strain evidence="4">4</strain>
    </source>
</reference>
<evidence type="ECO:0000256" key="1">
    <source>
        <dbReference type="ARBA" id="ARBA00022448"/>
    </source>
</evidence>
<evidence type="ECO:0000313" key="4">
    <source>
        <dbReference type="EMBL" id="CDI51602.1"/>
    </source>
</evidence>
<protein>
    <submittedName>
        <fullName evidence="4">Probable het-c2 protein</fullName>
    </submittedName>
</protein>
<organism evidence="4">
    <name type="scientific">Melanopsichium pennsylvanicum 4</name>
    <dbReference type="NCBI Taxonomy" id="1398559"/>
    <lineage>
        <taxon>Eukaryota</taxon>
        <taxon>Fungi</taxon>
        <taxon>Dikarya</taxon>
        <taxon>Basidiomycota</taxon>
        <taxon>Ustilaginomycotina</taxon>
        <taxon>Ustilaginomycetes</taxon>
        <taxon>Ustilaginales</taxon>
        <taxon>Ustilaginaceae</taxon>
        <taxon>Melanopsichium</taxon>
    </lineage>
</organism>
<dbReference type="PANTHER" id="PTHR10219:SF25">
    <property type="entry name" value="PLECKSTRIN HOMOLOGY DOMAIN-CONTAINING FAMILY A MEMBER 8"/>
    <property type="match status" value="1"/>
</dbReference>
<accession>A0A077QYM9</accession>
<feature type="region of interest" description="Disordered" evidence="2">
    <location>
        <begin position="70"/>
        <end position="89"/>
    </location>
</feature>
<dbReference type="FunFam" id="1.10.3520.10:FF:000001">
    <property type="entry name" value="Pleckstrin domain-containing family A member 8"/>
    <property type="match status" value="1"/>
</dbReference>
<dbReference type="GO" id="GO:0005829">
    <property type="term" value="C:cytosol"/>
    <property type="evidence" value="ECO:0007669"/>
    <property type="project" value="TreeGrafter"/>
</dbReference>
<dbReference type="AlphaFoldDB" id="A0A077QYM9"/>
<name>A0A077QYM9_9BASI</name>
<dbReference type="Pfam" id="PF08718">
    <property type="entry name" value="GLTP"/>
    <property type="match status" value="1"/>
</dbReference>
<evidence type="ECO:0000259" key="3">
    <source>
        <dbReference type="Pfam" id="PF08718"/>
    </source>
</evidence>
<dbReference type="GO" id="GO:1902387">
    <property type="term" value="F:ceramide 1-phosphate binding"/>
    <property type="evidence" value="ECO:0007669"/>
    <property type="project" value="TreeGrafter"/>
</dbReference>
<dbReference type="Gene3D" id="1.10.3520.10">
    <property type="entry name" value="Glycolipid transfer protein"/>
    <property type="match status" value="1"/>
</dbReference>